<dbReference type="PROSITE" id="PS51257">
    <property type="entry name" value="PROKAR_LIPOPROTEIN"/>
    <property type="match status" value="1"/>
</dbReference>
<protein>
    <recommendedName>
        <fullName evidence="3">Type IV pilus assembly protein PilP</fullName>
    </recommendedName>
</protein>
<dbReference type="OrthoDB" id="5296580at2"/>
<evidence type="ECO:0000313" key="2">
    <source>
        <dbReference type="Proteomes" id="UP000014568"/>
    </source>
</evidence>
<evidence type="ECO:0008006" key="3">
    <source>
        <dbReference type="Google" id="ProtNLM"/>
    </source>
</evidence>
<sequence>MKKTGFVYIMPLFMLACDSQIDVVSQEMSKIRQLKSTKTVERPIFHPVPRFKYSAHHLKSPFVPDSLQSKFHLSSRLMRNQQLRLRQPLEQFSLDDLSFKGGFRTQSGKYIGLVQTPDGRLERIQLGSYMGLYQGKVIQINAFQIQLLEMVLDGERGYVTKRRRLLRSVAGSELSNKPILDKPK</sequence>
<dbReference type="Pfam" id="PF04351">
    <property type="entry name" value="PilP"/>
    <property type="match status" value="1"/>
</dbReference>
<dbReference type="PATRIC" id="fig|421052.3.peg.378"/>
<evidence type="ECO:0000313" key="1">
    <source>
        <dbReference type="EMBL" id="EPF80637.1"/>
    </source>
</evidence>
<dbReference type="Proteomes" id="UP000014568">
    <property type="component" value="Unassembled WGS sequence"/>
</dbReference>
<proteinExistence type="predicted"/>
<organism evidence="1 2">
    <name type="scientific">Acinetobacter rudis CIP 110305</name>
    <dbReference type="NCBI Taxonomy" id="421052"/>
    <lineage>
        <taxon>Bacteria</taxon>
        <taxon>Pseudomonadati</taxon>
        <taxon>Pseudomonadota</taxon>
        <taxon>Gammaproteobacteria</taxon>
        <taxon>Moraxellales</taxon>
        <taxon>Moraxellaceae</taxon>
        <taxon>Acinetobacter</taxon>
    </lineage>
</organism>
<dbReference type="eggNOG" id="COG3168">
    <property type="taxonomic scope" value="Bacteria"/>
</dbReference>
<dbReference type="HOGENOM" id="CLU_109321_0_0_6"/>
<accession>S3NLQ9</accession>
<dbReference type="Gene3D" id="2.30.30.830">
    <property type="match status" value="1"/>
</dbReference>
<dbReference type="InterPro" id="IPR007446">
    <property type="entry name" value="PilP"/>
</dbReference>
<dbReference type="STRING" id="632955.GCA_000829675_02381"/>
<reference evidence="1 2" key="1">
    <citation type="submission" date="2013-06" db="EMBL/GenBank/DDBJ databases">
        <title>The Genome Sequence of Acinetobacter rudis CIP 110305.</title>
        <authorList>
            <consortium name="The Broad Institute Genome Sequencing Platform"/>
            <consortium name="The Broad Institute Genome Sequencing Center for Infectious Disease"/>
            <person name="Cerqueira G."/>
            <person name="Feldgarden M."/>
            <person name="Courvalin P."/>
            <person name="Perichon B."/>
            <person name="Grillot-Courvalin C."/>
            <person name="Clermont D."/>
            <person name="Rocha E."/>
            <person name="Yoon E.-J."/>
            <person name="Nemec A."/>
            <person name="Young S.K."/>
            <person name="Zeng Q."/>
            <person name="Gargeya S."/>
            <person name="Fitzgerald M."/>
            <person name="Abouelleil A."/>
            <person name="Alvarado L."/>
            <person name="Berlin A.M."/>
            <person name="Chapman S.B."/>
            <person name="Dewar J."/>
            <person name="Goldberg J."/>
            <person name="Griggs A."/>
            <person name="Gujja S."/>
            <person name="Hansen M."/>
            <person name="Howarth C."/>
            <person name="Imamovic A."/>
            <person name="Larimer J."/>
            <person name="McCowan C."/>
            <person name="Murphy C."/>
            <person name="Pearson M."/>
            <person name="Priest M."/>
            <person name="Roberts A."/>
            <person name="Saif S."/>
            <person name="Shea T."/>
            <person name="Sykes S."/>
            <person name="Wortman J."/>
            <person name="Nusbaum C."/>
            <person name="Birren B."/>
        </authorList>
    </citation>
    <scope>NUCLEOTIDE SEQUENCE [LARGE SCALE GENOMIC DNA]</scope>
    <source>
        <strain evidence="1 2">CIP 110305</strain>
    </source>
</reference>
<dbReference type="EMBL" id="ATGI01000003">
    <property type="protein sequence ID" value="EPF80637.1"/>
    <property type="molecule type" value="Genomic_DNA"/>
</dbReference>
<dbReference type="AlphaFoldDB" id="S3NLQ9"/>
<name>S3NLQ9_9GAMM</name>
<comment type="caution">
    <text evidence="1">The sequence shown here is derived from an EMBL/GenBank/DDBJ whole genome shotgun (WGS) entry which is preliminary data.</text>
</comment>
<gene>
    <name evidence="1" type="ORF">F945_00380</name>
</gene>
<keyword evidence="2" id="KW-1185">Reference proteome</keyword>
<dbReference type="RefSeq" id="WP_016654826.1">
    <property type="nucleotide sequence ID" value="NZ_KE340348.1"/>
</dbReference>